<organism evidence="1 2">
    <name type="scientific">Wuchereria bancrofti</name>
    <dbReference type="NCBI Taxonomy" id="6293"/>
    <lineage>
        <taxon>Eukaryota</taxon>
        <taxon>Metazoa</taxon>
        <taxon>Ecdysozoa</taxon>
        <taxon>Nematoda</taxon>
        <taxon>Chromadorea</taxon>
        <taxon>Rhabditida</taxon>
        <taxon>Spirurina</taxon>
        <taxon>Spiruromorpha</taxon>
        <taxon>Filarioidea</taxon>
        <taxon>Onchocercidae</taxon>
        <taxon>Wuchereria</taxon>
    </lineage>
</organism>
<proteinExistence type="predicted"/>
<dbReference type="EMBL" id="ADBV01000447">
    <property type="protein sequence ID" value="EJW87252.1"/>
    <property type="molecule type" value="Genomic_DNA"/>
</dbReference>
<name>J9FCC7_WUCBA</name>
<accession>J9FCC7</accession>
<reference evidence="2" key="1">
    <citation type="submission" date="2012-08" db="EMBL/GenBank/DDBJ databases">
        <title>The Genome Sequence of Wuchereria bancrofti.</title>
        <authorList>
            <person name="Nutman T.B."/>
            <person name="Fink D.L."/>
            <person name="Russ C."/>
            <person name="Young S."/>
            <person name="Zeng Q."/>
            <person name="Koehrsen M."/>
            <person name="Alvarado L."/>
            <person name="Berlin A."/>
            <person name="Chapman S.B."/>
            <person name="Chen Z."/>
            <person name="Freedman E."/>
            <person name="Gellesch M."/>
            <person name="Goldberg J."/>
            <person name="Griggs A."/>
            <person name="Gujja S."/>
            <person name="Heilman E.R."/>
            <person name="Heiman D."/>
            <person name="Hepburn T."/>
            <person name="Howarth C."/>
            <person name="Jen D."/>
            <person name="Larson L."/>
            <person name="Lewis B."/>
            <person name="Mehta T."/>
            <person name="Park D."/>
            <person name="Pearson M."/>
            <person name="Roberts A."/>
            <person name="Saif S."/>
            <person name="Shea T."/>
            <person name="Shenoy N."/>
            <person name="Sisk P."/>
            <person name="Stolte C."/>
            <person name="Sykes S."/>
            <person name="Walk T."/>
            <person name="White J."/>
            <person name="Yandava C."/>
            <person name="Haas B."/>
            <person name="Henn M.R."/>
            <person name="Nusbaum C."/>
            <person name="Birren B."/>
        </authorList>
    </citation>
    <scope>NUCLEOTIDE SEQUENCE [LARGE SCALE GENOMIC DNA]</scope>
    <source>
        <strain evidence="2">NA</strain>
    </source>
</reference>
<dbReference type="Proteomes" id="UP000004810">
    <property type="component" value="Unassembled WGS sequence"/>
</dbReference>
<evidence type="ECO:0000313" key="2">
    <source>
        <dbReference type="Proteomes" id="UP000004810"/>
    </source>
</evidence>
<gene>
    <name evidence="1" type="ORF">WUBG_01837</name>
</gene>
<dbReference type="AlphaFoldDB" id="J9FCC7"/>
<comment type="caution">
    <text evidence="1">The sequence shown here is derived from an EMBL/GenBank/DDBJ whole genome shotgun (WGS) entry which is preliminary data.</text>
</comment>
<protein>
    <submittedName>
        <fullName evidence="1">Uncharacterized protein</fullName>
    </submittedName>
</protein>
<evidence type="ECO:0000313" key="1">
    <source>
        <dbReference type="EMBL" id="EJW87252.1"/>
    </source>
</evidence>
<feature type="non-terminal residue" evidence="1">
    <location>
        <position position="154"/>
    </location>
</feature>
<sequence>MSHISTPYFLPSYVTLHIIYRTTSYHIYRTSYYISAYTIPSHPTSTTYRTIAHHTQYTRYTIACTIPCLYYTMPPPYTISCRAMYHMPLNIPLIYHISMSHHIPYIMQHTISYVYHRPYHIPHITAHIICDIYICHHMSYHYVLSQLNEKLRLK</sequence>